<name>A0A644UB54_9ZZZZ</name>
<dbReference type="NCBIfam" id="TIGR00778">
    <property type="entry name" value="ahpD_dom"/>
    <property type="match status" value="1"/>
</dbReference>
<dbReference type="AlphaFoldDB" id="A0A644UB54"/>
<gene>
    <name evidence="2" type="ORF">SDC9_21993</name>
</gene>
<dbReference type="InterPro" id="IPR029032">
    <property type="entry name" value="AhpD-like"/>
</dbReference>
<organism evidence="2">
    <name type="scientific">bioreactor metagenome</name>
    <dbReference type="NCBI Taxonomy" id="1076179"/>
    <lineage>
        <taxon>unclassified sequences</taxon>
        <taxon>metagenomes</taxon>
        <taxon>ecological metagenomes</taxon>
    </lineage>
</organism>
<dbReference type="PANTHER" id="PTHR33930">
    <property type="entry name" value="ALKYL HYDROPEROXIDE REDUCTASE AHPD"/>
    <property type="match status" value="1"/>
</dbReference>
<comment type="caution">
    <text evidence="2">The sequence shown here is derived from an EMBL/GenBank/DDBJ whole genome shotgun (WGS) entry which is preliminary data.</text>
</comment>
<evidence type="ECO:0000259" key="1">
    <source>
        <dbReference type="Pfam" id="PF02627"/>
    </source>
</evidence>
<dbReference type="InterPro" id="IPR004675">
    <property type="entry name" value="AhpD_core"/>
</dbReference>
<dbReference type="Pfam" id="PF02627">
    <property type="entry name" value="CMD"/>
    <property type="match status" value="1"/>
</dbReference>
<reference evidence="2" key="1">
    <citation type="submission" date="2019-08" db="EMBL/GenBank/DDBJ databases">
        <authorList>
            <person name="Kucharzyk K."/>
            <person name="Murdoch R.W."/>
            <person name="Higgins S."/>
            <person name="Loffler F."/>
        </authorList>
    </citation>
    <scope>NUCLEOTIDE SEQUENCE</scope>
</reference>
<dbReference type="Gene3D" id="1.20.1290.10">
    <property type="entry name" value="AhpD-like"/>
    <property type="match status" value="1"/>
</dbReference>
<proteinExistence type="predicted"/>
<feature type="domain" description="Carboxymuconolactone decarboxylase-like" evidence="1">
    <location>
        <begin position="3"/>
        <end position="52"/>
    </location>
</feature>
<accession>A0A644UB54</accession>
<dbReference type="SUPFAM" id="SSF69118">
    <property type="entry name" value="AhpD-like"/>
    <property type="match status" value="1"/>
</dbReference>
<sequence>MSFDVKTVELIAIGASVAANCHPCIQTHVNKGLKAGLTEEEIKEAIEVGRTVRSGAANSMDKLVSNPAELIANPAKSSGKCC</sequence>
<dbReference type="GO" id="GO:0051920">
    <property type="term" value="F:peroxiredoxin activity"/>
    <property type="evidence" value="ECO:0007669"/>
    <property type="project" value="InterPro"/>
</dbReference>
<protein>
    <recommendedName>
        <fullName evidence="1">Carboxymuconolactone decarboxylase-like domain-containing protein</fullName>
    </recommendedName>
</protein>
<dbReference type="PANTHER" id="PTHR33930:SF2">
    <property type="entry name" value="BLR3452 PROTEIN"/>
    <property type="match status" value="1"/>
</dbReference>
<dbReference type="InterPro" id="IPR003779">
    <property type="entry name" value="CMD-like"/>
</dbReference>
<dbReference type="EMBL" id="VSSQ01000095">
    <property type="protein sequence ID" value="MPL76148.1"/>
    <property type="molecule type" value="Genomic_DNA"/>
</dbReference>
<evidence type="ECO:0000313" key="2">
    <source>
        <dbReference type="EMBL" id="MPL76148.1"/>
    </source>
</evidence>